<dbReference type="GO" id="GO:0006779">
    <property type="term" value="P:porphyrin-containing compound biosynthetic process"/>
    <property type="evidence" value="ECO:0007669"/>
    <property type="project" value="InterPro"/>
</dbReference>
<evidence type="ECO:0000259" key="2">
    <source>
        <dbReference type="Pfam" id="PF01208"/>
    </source>
</evidence>
<feature type="transmembrane region" description="Helical" evidence="1">
    <location>
        <begin position="44"/>
        <end position="63"/>
    </location>
</feature>
<organism evidence="3 4">
    <name type="scientific">Candidatus Nitrobium versatile</name>
    <dbReference type="NCBI Taxonomy" id="2884831"/>
    <lineage>
        <taxon>Bacteria</taxon>
        <taxon>Pseudomonadati</taxon>
        <taxon>Nitrospirota</taxon>
        <taxon>Nitrospiria</taxon>
        <taxon>Nitrospirales</taxon>
        <taxon>Nitrospiraceae</taxon>
        <taxon>Candidatus Nitrobium</taxon>
    </lineage>
</organism>
<dbReference type="PANTHER" id="PTHR47099">
    <property type="entry name" value="METHYLCOBAMIDE:COM METHYLTRANSFERASE MTBA"/>
    <property type="match status" value="1"/>
</dbReference>
<keyword evidence="1" id="KW-1133">Transmembrane helix</keyword>
<proteinExistence type="predicted"/>
<dbReference type="InterPro" id="IPR052024">
    <property type="entry name" value="Methanogen_methyltrans"/>
</dbReference>
<sequence length="448" mass="49242">MGWIEQHSAICKRALRASLFVGVVLVIINHSGVLFGEEITHRRLMQIVLCFVVPFVVSAYSQVSMIKPYRAGRDHFSLRRYMEKYFFNHKQYSNVTVQKEAEMASMSSLERVAATLQLKEPDRVPVIPVVMIRALKEAGLKGSRDVLHDPHLMAGAKIESYKKFGGDALIAGTGLNVEAEAMGCLMEYLDEGIPVVLERPLERDPSLEQLQELDTSKGRVPSVAKEVSILSKEYGANVVIGAPVSGPFTTAMELRGLEKGISDYQNNPGYFNRLMEHATEAAVRYADILIDHGALGLVLLDPLSSCDVISPSFYRSTVMPSQMKVINHIKTRGRVPIIHICAYTEPIWKDIVSLGAFAFHGDILPGIKSCKEQIGSQICLVGNVDPVQVLFYGTPSDVRAAAEECIRQAAPGGGFILASGCDTGYDVPSDNILSLVETAHRFSYPLPF</sequence>
<accession>A0A953SH78</accession>
<name>A0A953SH78_9BACT</name>
<dbReference type="Proteomes" id="UP000705867">
    <property type="component" value="Unassembled WGS sequence"/>
</dbReference>
<feature type="transmembrane region" description="Helical" evidence="1">
    <location>
        <begin position="14"/>
        <end position="32"/>
    </location>
</feature>
<protein>
    <submittedName>
        <fullName evidence="3">Nitrate/nitrite transporter NrtS</fullName>
    </submittedName>
</protein>
<dbReference type="Pfam" id="PF01208">
    <property type="entry name" value="URO-D"/>
    <property type="match status" value="1"/>
</dbReference>
<dbReference type="InterPro" id="IPR000257">
    <property type="entry name" value="Uroporphyrinogen_deCOase"/>
</dbReference>
<dbReference type="SUPFAM" id="SSF51726">
    <property type="entry name" value="UROD/MetE-like"/>
    <property type="match status" value="1"/>
</dbReference>
<keyword evidence="1" id="KW-0472">Membrane</keyword>
<dbReference type="PANTHER" id="PTHR47099:SF1">
    <property type="entry name" value="METHYLCOBAMIDE:COM METHYLTRANSFERASE MTBA"/>
    <property type="match status" value="1"/>
</dbReference>
<reference evidence="3" key="2">
    <citation type="submission" date="2021-08" db="EMBL/GenBank/DDBJ databases">
        <authorList>
            <person name="Dalcin Martins P."/>
        </authorList>
    </citation>
    <scope>NUCLEOTIDE SEQUENCE</scope>
    <source>
        <strain evidence="3">MAG_39</strain>
    </source>
</reference>
<evidence type="ECO:0000313" key="4">
    <source>
        <dbReference type="Proteomes" id="UP000705867"/>
    </source>
</evidence>
<keyword evidence="1" id="KW-0812">Transmembrane</keyword>
<dbReference type="CDD" id="cd03465">
    <property type="entry name" value="URO-D_like"/>
    <property type="match status" value="1"/>
</dbReference>
<dbReference type="GO" id="GO:0004853">
    <property type="term" value="F:uroporphyrinogen decarboxylase activity"/>
    <property type="evidence" value="ECO:0007669"/>
    <property type="project" value="InterPro"/>
</dbReference>
<dbReference type="InterPro" id="IPR038071">
    <property type="entry name" value="UROD/MetE-like_sf"/>
</dbReference>
<dbReference type="InterPro" id="IPR047700">
    <property type="entry name" value="NrtS-like"/>
</dbReference>
<reference evidence="3" key="1">
    <citation type="journal article" date="2021" name="bioRxiv">
        <title>Unraveling nitrogen, sulfur and carbon metabolic pathways and microbial community transcriptional responses to substrate deprivation and toxicity stresses in a bioreactor mimicking anoxic brackish coastal sediment conditions.</title>
        <authorList>
            <person name="Martins P.D."/>
            <person name="Echeveste M.J."/>
            <person name="Arshad A."/>
            <person name="Kurth J."/>
            <person name="Ouboter H."/>
            <person name="Jetten M.S.M."/>
            <person name="Welte C.U."/>
        </authorList>
    </citation>
    <scope>NUCLEOTIDE SEQUENCE</scope>
    <source>
        <strain evidence="3">MAG_39</strain>
    </source>
</reference>
<gene>
    <name evidence="3" type="primary">nrtS</name>
    <name evidence="3" type="ORF">K8I29_16805</name>
</gene>
<dbReference type="Gene3D" id="3.20.20.210">
    <property type="match status" value="1"/>
</dbReference>
<dbReference type="NCBIfam" id="NF038050">
    <property type="entry name" value="NrtS"/>
    <property type="match status" value="1"/>
</dbReference>
<comment type="caution">
    <text evidence="3">The sequence shown here is derived from an EMBL/GenBank/DDBJ whole genome shotgun (WGS) entry which is preliminary data.</text>
</comment>
<dbReference type="AlphaFoldDB" id="A0A953SH78"/>
<dbReference type="EMBL" id="JAIOIV010000130">
    <property type="protein sequence ID" value="MBZ0157858.1"/>
    <property type="molecule type" value="Genomic_DNA"/>
</dbReference>
<evidence type="ECO:0000313" key="3">
    <source>
        <dbReference type="EMBL" id="MBZ0157858.1"/>
    </source>
</evidence>
<evidence type="ECO:0000256" key="1">
    <source>
        <dbReference type="SAM" id="Phobius"/>
    </source>
</evidence>
<feature type="domain" description="Uroporphyrinogen decarboxylase (URO-D)" evidence="2">
    <location>
        <begin position="109"/>
        <end position="441"/>
    </location>
</feature>